<keyword evidence="3" id="KW-1185">Reference proteome</keyword>
<dbReference type="AlphaFoldDB" id="A0A1I8BKW8"/>
<dbReference type="Proteomes" id="UP000095281">
    <property type="component" value="Unplaced"/>
</dbReference>
<reference evidence="4" key="1">
    <citation type="submission" date="2016-11" db="UniProtKB">
        <authorList>
            <consortium name="WormBaseParasite"/>
        </authorList>
    </citation>
    <scope>IDENTIFICATION</scope>
</reference>
<feature type="chain" id="PRO_5009315901" evidence="2">
    <location>
        <begin position="22"/>
        <end position="287"/>
    </location>
</feature>
<sequence length="287" mass="31692">MDLSGFSLIILHFCFLSIGLAKLENASNGGGVYESVQIDDPAENGVDYLADLASKGLPKIMNRLALPTIRESGLVISDAVITKMDEPHIGVTNCTVDPGSFVMKFYGPEASEFYAIVDLIRDGIDSAIRDKICTLPPLMREFIYQKIHLITSPQPLSNETFHGLDNDFTVVNNIDEPSAIFNQLCSSPSDGRRRSNLMQSASAKQEKYQSKSTVSSEDEQSLEVDIAEMNFPSLIPDLTLRYPPKFSQRDLIFGIDGGFLNNGNRAPAFMLRPKFSDIKVRDQVSVS</sequence>
<feature type="signal peptide" evidence="2">
    <location>
        <begin position="1"/>
        <end position="21"/>
    </location>
</feature>
<evidence type="ECO:0000256" key="2">
    <source>
        <dbReference type="SAM" id="SignalP"/>
    </source>
</evidence>
<keyword evidence="2" id="KW-0732">Signal</keyword>
<organism evidence="3 4">
    <name type="scientific">Meloidogyne hapla</name>
    <name type="common">Root-knot nematode worm</name>
    <dbReference type="NCBI Taxonomy" id="6305"/>
    <lineage>
        <taxon>Eukaryota</taxon>
        <taxon>Metazoa</taxon>
        <taxon>Ecdysozoa</taxon>
        <taxon>Nematoda</taxon>
        <taxon>Chromadorea</taxon>
        <taxon>Rhabditida</taxon>
        <taxon>Tylenchina</taxon>
        <taxon>Tylenchomorpha</taxon>
        <taxon>Tylenchoidea</taxon>
        <taxon>Meloidogynidae</taxon>
        <taxon>Meloidogyninae</taxon>
        <taxon>Meloidogyne</taxon>
    </lineage>
</organism>
<feature type="region of interest" description="Disordered" evidence="1">
    <location>
        <begin position="189"/>
        <end position="219"/>
    </location>
</feature>
<evidence type="ECO:0000313" key="4">
    <source>
        <dbReference type="WBParaSite" id="MhA1_Contig309.frz3.gene61"/>
    </source>
</evidence>
<dbReference type="WBParaSite" id="MhA1_Contig309.frz3.gene61">
    <property type="protein sequence ID" value="MhA1_Contig309.frz3.gene61"/>
    <property type="gene ID" value="MhA1_Contig309.frz3.gene61"/>
</dbReference>
<accession>A0A1I8BKW8</accession>
<evidence type="ECO:0000313" key="3">
    <source>
        <dbReference type="Proteomes" id="UP000095281"/>
    </source>
</evidence>
<evidence type="ECO:0000256" key="1">
    <source>
        <dbReference type="SAM" id="MobiDB-lite"/>
    </source>
</evidence>
<proteinExistence type="predicted"/>
<name>A0A1I8BKW8_MELHA</name>
<protein>
    <submittedName>
        <fullName evidence="4">Secreted protein</fullName>
    </submittedName>
</protein>